<comment type="caution">
    <text evidence="2">The sequence shown here is derived from an EMBL/GenBank/DDBJ whole genome shotgun (WGS) entry which is preliminary data.</text>
</comment>
<sequence>MTLRALVAVAVVGMAGADRDSNEMQGLDVTRSTGWDGIRTSHSNTPGITHLYLTWQDYRT</sequence>
<dbReference type="AlphaFoldDB" id="A0A5B7IST6"/>
<proteinExistence type="predicted"/>
<keyword evidence="3" id="KW-1185">Reference proteome</keyword>
<keyword evidence="1" id="KW-0732">Signal</keyword>
<protein>
    <submittedName>
        <fullName evidence="2">Uncharacterized protein</fullName>
    </submittedName>
</protein>
<feature type="signal peptide" evidence="1">
    <location>
        <begin position="1"/>
        <end position="17"/>
    </location>
</feature>
<dbReference type="Proteomes" id="UP000324222">
    <property type="component" value="Unassembled WGS sequence"/>
</dbReference>
<reference evidence="2 3" key="1">
    <citation type="submission" date="2019-05" db="EMBL/GenBank/DDBJ databases">
        <title>Another draft genome of Portunus trituberculatus and its Hox gene families provides insights of decapod evolution.</title>
        <authorList>
            <person name="Jeong J.-H."/>
            <person name="Song I."/>
            <person name="Kim S."/>
            <person name="Choi T."/>
            <person name="Kim D."/>
            <person name="Ryu S."/>
            <person name="Kim W."/>
        </authorList>
    </citation>
    <scope>NUCLEOTIDE SEQUENCE [LARGE SCALE GENOMIC DNA]</scope>
    <source>
        <tissue evidence="2">Muscle</tissue>
    </source>
</reference>
<organism evidence="2 3">
    <name type="scientific">Portunus trituberculatus</name>
    <name type="common">Swimming crab</name>
    <name type="synonym">Neptunus trituberculatus</name>
    <dbReference type="NCBI Taxonomy" id="210409"/>
    <lineage>
        <taxon>Eukaryota</taxon>
        <taxon>Metazoa</taxon>
        <taxon>Ecdysozoa</taxon>
        <taxon>Arthropoda</taxon>
        <taxon>Crustacea</taxon>
        <taxon>Multicrustacea</taxon>
        <taxon>Malacostraca</taxon>
        <taxon>Eumalacostraca</taxon>
        <taxon>Eucarida</taxon>
        <taxon>Decapoda</taxon>
        <taxon>Pleocyemata</taxon>
        <taxon>Brachyura</taxon>
        <taxon>Eubrachyura</taxon>
        <taxon>Portunoidea</taxon>
        <taxon>Portunidae</taxon>
        <taxon>Portuninae</taxon>
        <taxon>Portunus</taxon>
    </lineage>
</organism>
<accession>A0A5B7IST6</accession>
<evidence type="ECO:0000256" key="1">
    <source>
        <dbReference type="SAM" id="SignalP"/>
    </source>
</evidence>
<evidence type="ECO:0000313" key="3">
    <source>
        <dbReference type="Proteomes" id="UP000324222"/>
    </source>
</evidence>
<gene>
    <name evidence="2" type="ORF">E2C01_083567</name>
</gene>
<feature type="chain" id="PRO_5022726549" evidence="1">
    <location>
        <begin position="18"/>
        <end position="60"/>
    </location>
</feature>
<evidence type="ECO:0000313" key="2">
    <source>
        <dbReference type="EMBL" id="MPC88651.1"/>
    </source>
</evidence>
<name>A0A5B7IST6_PORTR</name>
<dbReference type="EMBL" id="VSRR010078485">
    <property type="protein sequence ID" value="MPC88651.1"/>
    <property type="molecule type" value="Genomic_DNA"/>
</dbReference>